<dbReference type="AlphaFoldDB" id="A0AAV4AHU0"/>
<comment type="caution">
    <text evidence="3">The sequence shown here is derived from an EMBL/GenBank/DDBJ whole genome shotgun (WGS) entry which is preliminary data.</text>
</comment>
<accession>A0AAV4AHU0</accession>
<name>A0AAV4AHU0_9GAST</name>
<feature type="active site" evidence="1">
    <location>
        <position position="121"/>
    </location>
</feature>
<feature type="domain" description="Peptidase M12B" evidence="2">
    <location>
        <begin position="11"/>
        <end position="200"/>
    </location>
</feature>
<keyword evidence="4" id="KW-1185">Reference proteome</keyword>
<keyword evidence="3" id="KW-0482">Metalloprotease</keyword>
<keyword evidence="3" id="KW-0645">Protease</keyword>
<keyword evidence="3" id="KW-0378">Hydrolase</keyword>
<evidence type="ECO:0000259" key="2">
    <source>
        <dbReference type="PROSITE" id="PS50215"/>
    </source>
</evidence>
<proteinExistence type="predicted"/>
<organism evidence="3 4">
    <name type="scientific">Plakobranchus ocellatus</name>
    <dbReference type="NCBI Taxonomy" id="259542"/>
    <lineage>
        <taxon>Eukaryota</taxon>
        <taxon>Metazoa</taxon>
        <taxon>Spiralia</taxon>
        <taxon>Lophotrochozoa</taxon>
        <taxon>Mollusca</taxon>
        <taxon>Gastropoda</taxon>
        <taxon>Heterobranchia</taxon>
        <taxon>Euthyneura</taxon>
        <taxon>Panpulmonata</taxon>
        <taxon>Sacoglossa</taxon>
        <taxon>Placobranchoidea</taxon>
        <taxon>Plakobranchidae</taxon>
        <taxon>Plakobranchus</taxon>
    </lineage>
</organism>
<dbReference type="Gene3D" id="3.40.390.10">
    <property type="entry name" value="Collagenase (Catalytic Domain)"/>
    <property type="match status" value="1"/>
</dbReference>
<evidence type="ECO:0000313" key="3">
    <source>
        <dbReference type="EMBL" id="GFO07249.1"/>
    </source>
</evidence>
<comment type="caution">
    <text evidence="1">Lacks conserved residue(s) required for the propagation of feature annotation.</text>
</comment>
<protein>
    <submittedName>
        <fullName evidence="3">Zinc metalloproteinase/disintegrin</fullName>
    </submittedName>
</protein>
<evidence type="ECO:0000313" key="4">
    <source>
        <dbReference type="Proteomes" id="UP000735302"/>
    </source>
</evidence>
<dbReference type="SUPFAM" id="SSF55486">
    <property type="entry name" value="Metalloproteases ('zincins'), catalytic domain"/>
    <property type="match status" value="1"/>
</dbReference>
<dbReference type="InterPro" id="IPR024079">
    <property type="entry name" value="MetalloPept_cat_dom_sf"/>
</dbReference>
<dbReference type="EMBL" id="BLXT01003854">
    <property type="protein sequence ID" value="GFO07249.1"/>
    <property type="molecule type" value="Genomic_DNA"/>
</dbReference>
<evidence type="ECO:0000256" key="1">
    <source>
        <dbReference type="PROSITE-ProRule" id="PRU00276"/>
    </source>
</evidence>
<dbReference type="GO" id="GO:0006508">
    <property type="term" value="P:proteolysis"/>
    <property type="evidence" value="ECO:0007669"/>
    <property type="project" value="InterPro"/>
</dbReference>
<dbReference type="PROSITE" id="PS50215">
    <property type="entry name" value="ADAM_MEPRO"/>
    <property type="match status" value="1"/>
</dbReference>
<dbReference type="GO" id="GO:0004222">
    <property type="term" value="F:metalloendopeptidase activity"/>
    <property type="evidence" value="ECO:0007669"/>
    <property type="project" value="InterPro"/>
</dbReference>
<dbReference type="InterPro" id="IPR001590">
    <property type="entry name" value="Peptidase_M12B"/>
</dbReference>
<reference evidence="3 4" key="1">
    <citation type="journal article" date="2021" name="Elife">
        <title>Chloroplast acquisition without the gene transfer in kleptoplastic sea slugs, Plakobranchus ocellatus.</title>
        <authorList>
            <person name="Maeda T."/>
            <person name="Takahashi S."/>
            <person name="Yoshida T."/>
            <person name="Shimamura S."/>
            <person name="Takaki Y."/>
            <person name="Nagai Y."/>
            <person name="Toyoda A."/>
            <person name="Suzuki Y."/>
            <person name="Arimoto A."/>
            <person name="Ishii H."/>
            <person name="Satoh N."/>
            <person name="Nishiyama T."/>
            <person name="Hasebe M."/>
            <person name="Maruyama T."/>
            <person name="Minagawa J."/>
            <person name="Obokata J."/>
            <person name="Shigenobu S."/>
        </authorList>
    </citation>
    <scope>NUCLEOTIDE SEQUENCE [LARGE SCALE GENOMIC DNA]</scope>
</reference>
<dbReference type="Proteomes" id="UP000735302">
    <property type="component" value="Unassembled WGS sequence"/>
</dbReference>
<sequence length="200" mass="21753">MREKCHCPFQLNGLYASLGAKGLNIGILKRRLDVLDFNLFSDYADVSPALKAFDAWLAAEGSHATLAYDAAILWTGHELVSGMDTGVAGYAHVGQVCKSVNASGIVEYDMTYHVSVTTAHELGHIPNCLASANADSTAPTAGVTDALANPDTICRRSQEDQNSYMCKIEMYNIPPKKLSANFFSDFKRLMEQSIKSIVIK</sequence>
<gene>
    <name evidence="3" type="ORF">PoB_003375400</name>
</gene>